<sequence>MTAIPDVRTAFTPVGWGTPGSRRLVRYLAGRVTQAVVVLWLAYTLTFIAITLLPSNPIEMFAADDTGVIDPQTVAQMKLYYGYDHSVLQRYFIELSQVVRGGLGYSMSTGQTVTQAIGDAALPTLRLAFTAFVVAVLIAGTIVSTATLATRRWLRSSVVVLPPLFAAAPVFWVGIVVLNVLSFRLGWISAFPDGTFWSILVPALVLGLPLSAAMAQVLLKSVDTVLESDFIDVVRAKGAGKHWVFWRHVVRNAAGPGLTVAGTVLGTLVGGTVVTETVFARAGIGRVLQTAVSQQDVSLVQGFILIIAGVYVVVNLLIDLLYPALDRRILLSTGGARS</sequence>
<feature type="transmembrane region" description="Helical" evidence="7">
    <location>
        <begin position="257"/>
        <end position="279"/>
    </location>
</feature>
<gene>
    <name evidence="9" type="ORF">ACK4CP_26460</name>
</gene>
<dbReference type="InterPro" id="IPR000515">
    <property type="entry name" value="MetI-like"/>
</dbReference>
<evidence type="ECO:0000259" key="8">
    <source>
        <dbReference type="PROSITE" id="PS50928"/>
    </source>
</evidence>
<feature type="transmembrane region" description="Helical" evidence="7">
    <location>
        <begin position="299"/>
        <end position="322"/>
    </location>
</feature>
<dbReference type="PANTHER" id="PTHR43163:SF6">
    <property type="entry name" value="DIPEPTIDE TRANSPORT SYSTEM PERMEASE PROTEIN DPPB-RELATED"/>
    <property type="match status" value="1"/>
</dbReference>
<feature type="transmembrane region" description="Helical" evidence="7">
    <location>
        <begin position="160"/>
        <end position="183"/>
    </location>
</feature>
<evidence type="ECO:0000256" key="1">
    <source>
        <dbReference type="ARBA" id="ARBA00004651"/>
    </source>
</evidence>
<evidence type="ECO:0000256" key="2">
    <source>
        <dbReference type="ARBA" id="ARBA00022448"/>
    </source>
</evidence>
<dbReference type="PROSITE" id="PS50928">
    <property type="entry name" value="ABC_TM1"/>
    <property type="match status" value="1"/>
</dbReference>
<feature type="domain" description="ABC transmembrane type-1" evidence="8">
    <location>
        <begin position="121"/>
        <end position="322"/>
    </location>
</feature>
<comment type="subcellular location">
    <subcellularLocation>
        <location evidence="1 7">Cell membrane</location>
        <topology evidence="1 7">Multi-pass membrane protein</topology>
    </subcellularLocation>
</comment>
<accession>A0ABW9M4C6</accession>
<organism evidence="9 10">
    <name type="scientific">Mycolicibacterium septicum</name>
    <dbReference type="NCBI Taxonomy" id="98668"/>
    <lineage>
        <taxon>Bacteria</taxon>
        <taxon>Bacillati</taxon>
        <taxon>Actinomycetota</taxon>
        <taxon>Actinomycetes</taxon>
        <taxon>Mycobacteriales</taxon>
        <taxon>Mycobacteriaceae</taxon>
        <taxon>Mycolicibacterium</taxon>
    </lineage>
</organism>
<dbReference type="InterPro" id="IPR035906">
    <property type="entry name" value="MetI-like_sf"/>
</dbReference>
<dbReference type="CDD" id="cd06261">
    <property type="entry name" value="TM_PBP2"/>
    <property type="match status" value="1"/>
</dbReference>
<dbReference type="RefSeq" id="WP_409552159.1">
    <property type="nucleotide sequence ID" value="NZ_JBKBDE010000011.1"/>
</dbReference>
<evidence type="ECO:0000256" key="7">
    <source>
        <dbReference type="RuleBase" id="RU363032"/>
    </source>
</evidence>
<dbReference type="SUPFAM" id="SSF161098">
    <property type="entry name" value="MetI-like"/>
    <property type="match status" value="1"/>
</dbReference>
<evidence type="ECO:0000256" key="5">
    <source>
        <dbReference type="ARBA" id="ARBA00022989"/>
    </source>
</evidence>
<evidence type="ECO:0000313" key="9">
    <source>
        <dbReference type="EMBL" id="MFN6553963.1"/>
    </source>
</evidence>
<feature type="transmembrane region" description="Helical" evidence="7">
    <location>
        <begin position="195"/>
        <end position="219"/>
    </location>
</feature>
<dbReference type="PANTHER" id="PTHR43163">
    <property type="entry name" value="DIPEPTIDE TRANSPORT SYSTEM PERMEASE PROTEIN DPPB-RELATED"/>
    <property type="match status" value="1"/>
</dbReference>
<keyword evidence="5 7" id="KW-1133">Transmembrane helix</keyword>
<evidence type="ECO:0000256" key="4">
    <source>
        <dbReference type="ARBA" id="ARBA00022692"/>
    </source>
</evidence>
<reference evidence="9 10" key="1">
    <citation type="submission" date="2024-12" db="EMBL/GenBank/DDBJ databases">
        <title>The coexistence of Mycolicibacterium septicum and Mycolicibacterium nivoides in clinical samples.</title>
        <authorList>
            <person name="Wang C."/>
            <person name="Feng Y."/>
            <person name="Zong Z."/>
        </authorList>
    </citation>
    <scope>NUCLEOTIDE SEQUENCE [LARGE SCALE GENOMIC DNA]</scope>
    <source>
        <strain evidence="9 10">120310</strain>
    </source>
</reference>
<keyword evidence="2 7" id="KW-0813">Transport</keyword>
<feature type="transmembrane region" description="Helical" evidence="7">
    <location>
        <begin position="32"/>
        <end position="53"/>
    </location>
</feature>
<name>A0ABW9M4C6_9MYCO</name>
<dbReference type="EMBL" id="JBKBDE010000011">
    <property type="protein sequence ID" value="MFN6553963.1"/>
    <property type="molecule type" value="Genomic_DNA"/>
</dbReference>
<comment type="similarity">
    <text evidence="7">Belongs to the binding-protein-dependent transport system permease family.</text>
</comment>
<proteinExistence type="inferred from homology"/>
<keyword evidence="3" id="KW-1003">Cell membrane</keyword>
<dbReference type="Proteomes" id="UP001635817">
    <property type="component" value="Unassembled WGS sequence"/>
</dbReference>
<protein>
    <submittedName>
        <fullName evidence="9">ABC transporter permease</fullName>
    </submittedName>
</protein>
<keyword evidence="10" id="KW-1185">Reference proteome</keyword>
<dbReference type="Gene3D" id="1.10.3720.10">
    <property type="entry name" value="MetI-like"/>
    <property type="match status" value="1"/>
</dbReference>
<evidence type="ECO:0000256" key="6">
    <source>
        <dbReference type="ARBA" id="ARBA00023136"/>
    </source>
</evidence>
<keyword evidence="6 7" id="KW-0472">Membrane</keyword>
<keyword evidence="4 7" id="KW-0812">Transmembrane</keyword>
<comment type="caution">
    <text evidence="9">The sequence shown here is derived from an EMBL/GenBank/DDBJ whole genome shotgun (WGS) entry which is preliminary data.</text>
</comment>
<evidence type="ECO:0000313" key="10">
    <source>
        <dbReference type="Proteomes" id="UP001635817"/>
    </source>
</evidence>
<evidence type="ECO:0000256" key="3">
    <source>
        <dbReference type="ARBA" id="ARBA00022475"/>
    </source>
</evidence>
<feature type="transmembrane region" description="Helical" evidence="7">
    <location>
        <begin position="127"/>
        <end position="148"/>
    </location>
</feature>
<dbReference type="Pfam" id="PF00528">
    <property type="entry name" value="BPD_transp_1"/>
    <property type="match status" value="1"/>
</dbReference>